<dbReference type="EMBL" id="OBDY01000002">
    <property type="protein sequence ID" value="SNY25567.1"/>
    <property type="molecule type" value="Genomic_DNA"/>
</dbReference>
<feature type="domain" description="STAS" evidence="1">
    <location>
        <begin position="19"/>
        <end position="115"/>
    </location>
</feature>
<dbReference type="OrthoDB" id="3295995at2"/>
<proteinExistence type="predicted"/>
<dbReference type="InterPro" id="IPR002645">
    <property type="entry name" value="STAS_dom"/>
</dbReference>
<protein>
    <submittedName>
        <fullName evidence="2">Anti-anti-sigma factor</fullName>
    </submittedName>
</protein>
<evidence type="ECO:0000313" key="2">
    <source>
        <dbReference type="EMBL" id="SNY25567.1"/>
    </source>
</evidence>
<keyword evidence="3" id="KW-1185">Reference proteome</keyword>
<accession>A0A285GPV4</accession>
<dbReference type="Pfam" id="PF13466">
    <property type="entry name" value="STAS_2"/>
    <property type="match status" value="1"/>
</dbReference>
<dbReference type="InterPro" id="IPR036513">
    <property type="entry name" value="STAS_dom_sf"/>
</dbReference>
<gene>
    <name evidence="2" type="ORF">SAMN05421748_102365</name>
</gene>
<dbReference type="AlphaFoldDB" id="A0A285GPV4"/>
<dbReference type="Proteomes" id="UP000219612">
    <property type="component" value="Unassembled WGS sequence"/>
</dbReference>
<sequence>MKGKPEGIAVRTGLEAAPGLISLSESGEVAVLRLRGDIDAAMAPVLGDSLAWAVDHHPHVVLDVSATQDMAPAVVDVLARARRRSRSRGTPLQIAAPPERLEALLSRMSGRREQR</sequence>
<evidence type="ECO:0000259" key="1">
    <source>
        <dbReference type="PROSITE" id="PS50801"/>
    </source>
</evidence>
<dbReference type="Gene3D" id="3.30.750.24">
    <property type="entry name" value="STAS domain"/>
    <property type="match status" value="1"/>
</dbReference>
<dbReference type="InterPro" id="IPR058548">
    <property type="entry name" value="MlaB-like_STAS"/>
</dbReference>
<dbReference type="SUPFAM" id="SSF52091">
    <property type="entry name" value="SpoIIaa-like"/>
    <property type="match status" value="1"/>
</dbReference>
<reference evidence="3" key="1">
    <citation type="submission" date="2017-09" db="EMBL/GenBank/DDBJ databases">
        <authorList>
            <person name="Varghese N."/>
            <person name="Submissions S."/>
        </authorList>
    </citation>
    <scope>NUCLEOTIDE SEQUENCE [LARGE SCALE GENOMIC DNA]</scope>
    <source>
        <strain evidence="3">CGMCC 4.6857</strain>
    </source>
</reference>
<dbReference type="PROSITE" id="PS50801">
    <property type="entry name" value="STAS"/>
    <property type="match status" value="1"/>
</dbReference>
<organism evidence="2 3">
    <name type="scientific">Paractinoplanes atraurantiacus</name>
    <dbReference type="NCBI Taxonomy" id="1036182"/>
    <lineage>
        <taxon>Bacteria</taxon>
        <taxon>Bacillati</taxon>
        <taxon>Actinomycetota</taxon>
        <taxon>Actinomycetes</taxon>
        <taxon>Micromonosporales</taxon>
        <taxon>Micromonosporaceae</taxon>
        <taxon>Paractinoplanes</taxon>
    </lineage>
</organism>
<dbReference type="RefSeq" id="WP_097319106.1">
    <property type="nucleotide sequence ID" value="NZ_OBDY01000002.1"/>
</dbReference>
<evidence type="ECO:0000313" key="3">
    <source>
        <dbReference type="Proteomes" id="UP000219612"/>
    </source>
</evidence>
<dbReference type="CDD" id="cd07043">
    <property type="entry name" value="STAS_anti-anti-sigma_factors"/>
    <property type="match status" value="1"/>
</dbReference>
<name>A0A285GPV4_9ACTN</name>